<sequence>MPTFLSDPSLSLYGLLAVVFIVALAVWYRRRDRKSLIAAGVTGLLLFGLCLIDLTFESPREEATRRVQTMAVAASAATLDPARFVEQLSPTFQHNGGNREKVRTSGVWGLIRQHNARAVVWGFGKSEFEQIGENEIEIGFYCKAEATGFPGPGVWYAKGRFIRDPDGQFRAKGIKFINIQDRSDATIPGFP</sequence>
<keyword evidence="1" id="KW-0472">Membrane</keyword>
<dbReference type="OrthoDB" id="5381880at2"/>
<evidence type="ECO:0000313" key="3">
    <source>
        <dbReference type="Proteomes" id="UP000324974"/>
    </source>
</evidence>
<accession>A0A5C1AT97</accession>
<keyword evidence="3" id="KW-1185">Reference proteome</keyword>
<feature type="transmembrane region" description="Helical" evidence="1">
    <location>
        <begin position="36"/>
        <end position="56"/>
    </location>
</feature>
<dbReference type="KEGG" id="lrs:PX52LOC_07154"/>
<name>A0A5C1AT97_9BACT</name>
<protein>
    <submittedName>
        <fullName evidence="2">Uncharacterized protein</fullName>
    </submittedName>
</protein>
<dbReference type="Proteomes" id="UP000324974">
    <property type="component" value="Chromosome"/>
</dbReference>
<gene>
    <name evidence="2" type="ORF">PX52LOC_07154</name>
</gene>
<dbReference type="EMBL" id="CP042425">
    <property type="protein sequence ID" value="QEL20068.1"/>
    <property type="molecule type" value="Genomic_DNA"/>
</dbReference>
<dbReference type="RefSeq" id="WP_149114397.1">
    <property type="nucleotide sequence ID" value="NZ_CP042425.1"/>
</dbReference>
<feature type="transmembrane region" description="Helical" evidence="1">
    <location>
        <begin position="12"/>
        <end position="29"/>
    </location>
</feature>
<evidence type="ECO:0000313" key="2">
    <source>
        <dbReference type="EMBL" id="QEL20068.1"/>
    </source>
</evidence>
<keyword evidence="1" id="KW-0812">Transmembrane</keyword>
<evidence type="ECO:0000256" key="1">
    <source>
        <dbReference type="SAM" id="Phobius"/>
    </source>
</evidence>
<proteinExistence type="predicted"/>
<keyword evidence="1" id="KW-1133">Transmembrane helix</keyword>
<dbReference type="AlphaFoldDB" id="A0A5C1AT97"/>
<organism evidence="2 3">
    <name type="scientific">Limnoglobus roseus</name>
    <dbReference type="NCBI Taxonomy" id="2598579"/>
    <lineage>
        <taxon>Bacteria</taxon>
        <taxon>Pseudomonadati</taxon>
        <taxon>Planctomycetota</taxon>
        <taxon>Planctomycetia</taxon>
        <taxon>Gemmatales</taxon>
        <taxon>Gemmataceae</taxon>
        <taxon>Limnoglobus</taxon>
    </lineage>
</organism>
<reference evidence="3" key="1">
    <citation type="submission" date="2019-08" db="EMBL/GenBank/DDBJ databases">
        <title>Limnoglobus roseus gen. nov., sp. nov., a novel freshwater planctomycete with a giant genome from the family Gemmataceae.</title>
        <authorList>
            <person name="Kulichevskaya I.S."/>
            <person name="Naumoff D.G."/>
            <person name="Miroshnikov K."/>
            <person name="Ivanova A."/>
            <person name="Philippov D.A."/>
            <person name="Hakobyan A."/>
            <person name="Rijpstra I.C."/>
            <person name="Sinninghe Damste J.S."/>
            <person name="Liesack W."/>
            <person name="Dedysh S.N."/>
        </authorList>
    </citation>
    <scope>NUCLEOTIDE SEQUENCE [LARGE SCALE GENOMIC DNA]</scope>
    <source>
        <strain evidence="3">PX52</strain>
    </source>
</reference>